<reference evidence="2 3" key="1">
    <citation type="journal article" date="2018" name="Sci. Rep.">
        <title>Genomic signatures of local adaptation to the degree of environmental predictability in rotifers.</title>
        <authorList>
            <person name="Franch-Gras L."/>
            <person name="Hahn C."/>
            <person name="Garcia-Roger E.M."/>
            <person name="Carmona M.J."/>
            <person name="Serra M."/>
            <person name="Gomez A."/>
        </authorList>
    </citation>
    <scope>NUCLEOTIDE SEQUENCE [LARGE SCALE GENOMIC DNA]</scope>
    <source>
        <strain evidence="2">HYR1</strain>
    </source>
</reference>
<evidence type="ECO:0000313" key="2">
    <source>
        <dbReference type="EMBL" id="RNA14418.1"/>
    </source>
</evidence>
<feature type="region of interest" description="Disordered" evidence="1">
    <location>
        <begin position="249"/>
        <end position="270"/>
    </location>
</feature>
<sequence>MSLLIFFFQEMFFSGFIKNFIFENKIDISIKNLLNFQVNLSIISPKYSIDWIKLFDRININSCDIKLDKIGNFNYLILLQNSIHLIDYEAQQQKLHQQQLIQQQAQQPVQVTAQPPSVPSVQEQYQIAQESVPSPAIAQQQLGYQQVSTQMAQSNLSNVQSIQGQQAQQSSQQQFIAQQKVIHQQTSQAGQGVSQIQQMNQNFVTIPPAQQIQTQQEMFSQQQLQQQQIISQPSPGQPNLMPRTTSNIGKQMSGQQAPQQPQGVTVISGQGPRPQIVQVQPIVRMGQPQGQQQSF</sequence>
<evidence type="ECO:0000313" key="3">
    <source>
        <dbReference type="Proteomes" id="UP000276133"/>
    </source>
</evidence>
<proteinExistence type="predicted"/>
<gene>
    <name evidence="2" type="ORF">BpHYR1_028574</name>
</gene>
<comment type="caution">
    <text evidence="2">The sequence shown here is derived from an EMBL/GenBank/DDBJ whole genome shotgun (WGS) entry which is preliminary data.</text>
</comment>
<dbReference type="AlphaFoldDB" id="A0A3M7QTW9"/>
<keyword evidence="3" id="KW-1185">Reference proteome</keyword>
<protein>
    <submittedName>
        <fullName evidence="2">Uncharacterized protein</fullName>
    </submittedName>
</protein>
<organism evidence="2 3">
    <name type="scientific">Brachionus plicatilis</name>
    <name type="common">Marine rotifer</name>
    <name type="synonym">Brachionus muelleri</name>
    <dbReference type="NCBI Taxonomy" id="10195"/>
    <lineage>
        <taxon>Eukaryota</taxon>
        <taxon>Metazoa</taxon>
        <taxon>Spiralia</taxon>
        <taxon>Gnathifera</taxon>
        <taxon>Rotifera</taxon>
        <taxon>Eurotatoria</taxon>
        <taxon>Monogononta</taxon>
        <taxon>Pseudotrocha</taxon>
        <taxon>Ploima</taxon>
        <taxon>Brachionidae</taxon>
        <taxon>Brachionus</taxon>
    </lineage>
</organism>
<evidence type="ECO:0000256" key="1">
    <source>
        <dbReference type="SAM" id="MobiDB-lite"/>
    </source>
</evidence>
<dbReference type="EMBL" id="REGN01005195">
    <property type="protein sequence ID" value="RNA14418.1"/>
    <property type="molecule type" value="Genomic_DNA"/>
</dbReference>
<dbReference type="Proteomes" id="UP000276133">
    <property type="component" value="Unassembled WGS sequence"/>
</dbReference>
<feature type="compositionally biased region" description="Low complexity" evidence="1">
    <location>
        <begin position="254"/>
        <end position="263"/>
    </location>
</feature>
<name>A0A3M7QTW9_BRAPC</name>
<accession>A0A3M7QTW9</accession>